<proteinExistence type="predicted"/>
<evidence type="ECO:0000313" key="1">
    <source>
        <dbReference type="EMBL" id="GLP95780.1"/>
    </source>
</evidence>
<protein>
    <recommendedName>
        <fullName evidence="3">TIGR02444 family protein</fullName>
    </recommendedName>
</protein>
<evidence type="ECO:0000313" key="2">
    <source>
        <dbReference type="Proteomes" id="UP001161422"/>
    </source>
</evidence>
<sequence length="168" mass="19008">MCNNKWKTYRHQPVNWPVVEAGYGVDGVAERLHQLQDKLGLDVNLCLLALSLDCGRSANRPVPWQDLVNAASGWRDLLGPIRQHRQLAKAGPKAQYQRLKAIELEYERLAQRRYSAIINQSQTPTQGANQTHCQHLLASLHLPDVDSELALEFLNQCLDLITHNPIDT</sequence>
<accession>A0AA37RU24</accession>
<reference evidence="1" key="2">
    <citation type="submission" date="2023-01" db="EMBL/GenBank/DDBJ databases">
        <title>Draft genome sequence of Paraferrimonas sedimenticola strain NBRC 101628.</title>
        <authorList>
            <person name="Sun Q."/>
            <person name="Mori K."/>
        </authorList>
    </citation>
    <scope>NUCLEOTIDE SEQUENCE</scope>
    <source>
        <strain evidence="1">NBRC 101628</strain>
    </source>
</reference>
<organism evidence="1 2">
    <name type="scientific">Paraferrimonas sedimenticola</name>
    <dbReference type="NCBI Taxonomy" id="375674"/>
    <lineage>
        <taxon>Bacteria</taxon>
        <taxon>Pseudomonadati</taxon>
        <taxon>Pseudomonadota</taxon>
        <taxon>Gammaproteobacteria</taxon>
        <taxon>Alteromonadales</taxon>
        <taxon>Ferrimonadaceae</taxon>
        <taxon>Paraferrimonas</taxon>
    </lineage>
</organism>
<evidence type="ECO:0008006" key="3">
    <source>
        <dbReference type="Google" id="ProtNLM"/>
    </source>
</evidence>
<dbReference type="Pfam" id="PF09523">
    <property type="entry name" value="DUF2390"/>
    <property type="match status" value="1"/>
</dbReference>
<dbReference type="RefSeq" id="WP_095506352.1">
    <property type="nucleotide sequence ID" value="NZ_BSNC01000003.1"/>
</dbReference>
<name>A0AA37RU24_9GAMM</name>
<dbReference type="Proteomes" id="UP001161422">
    <property type="component" value="Unassembled WGS sequence"/>
</dbReference>
<comment type="caution">
    <text evidence="1">The sequence shown here is derived from an EMBL/GenBank/DDBJ whole genome shotgun (WGS) entry which is preliminary data.</text>
</comment>
<dbReference type="InterPro" id="IPR012659">
    <property type="entry name" value="CHP02444"/>
</dbReference>
<dbReference type="EMBL" id="BSNC01000003">
    <property type="protein sequence ID" value="GLP95780.1"/>
    <property type="molecule type" value="Genomic_DNA"/>
</dbReference>
<gene>
    <name evidence="1" type="ORF">GCM10007895_10860</name>
</gene>
<keyword evidence="2" id="KW-1185">Reference proteome</keyword>
<reference evidence="1" key="1">
    <citation type="journal article" date="2014" name="Int. J. Syst. Evol. Microbiol.">
        <title>Complete genome sequence of Corynebacterium casei LMG S-19264T (=DSM 44701T), isolated from a smear-ripened cheese.</title>
        <authorList>
            <consortium name="US DOE Joint Genome Institute (JGI-PGF)"/>
            <person name="Walter F."/>
            <person name="Albersmeier A."/>
            <person name="Kalinowski J."/>
            <person name="Ruckert C."/>
        </authorList>
    </citation>
    <scope>NUCLEOTIDE SEQUENCE</scope>
    <source>
        <strain evidence="1">NBRC 101628</strain>
    </source>
</reference>
<dbReference type="AlphaFoldDB" id="A0AA37RU24"/>